<dbReference type="Pfam" id="PF00753">
    <property type="entry name" value="Lactamase_B"/>
    <property type="match status" value="1"/>
</dbReference>
<dbReference type="PANTHER" id="PTHR30619">
    <property type="entry name" value="DNA INTERNALIZATION/COMPETENCE PROTEIN COMEC/REC2"/>
    <property type="match status" value="1"/>
</dbReference>
<dbReference type="CDD" id="cd07731">
    <property type="entry name" value="ComA-like_MBL-fold"/>
    <property type="match status" value="1"/>
</dbReference>
<protein>
    <recommendedName>
        <fullName evidence="2">Metallo-beta-lactamase domain-containing protein</fullName>
    </recommendedName>
</protein>
<dbReference type="AlphaFoldDB" id="A0A1F8ATI4"/>
<evidence type="ECO:0000313" key="4">
    <source>
        <dbReference type="Proteomes" id="UP000178603"/>
    </source>
</evidence>
<dbReference type="Gene3D" id="3.60.15.10">
    <property type="entry name" value="Ribonuclease Z/Hydroxyacylglutathione hydrolase-like"/>
    <property type="match status" value="1"/>
</dbReference>
<dbReference type="EMBL" id="MGGW01000009">
    <property type="protein sequence ID" value="OGM54819.1"/>
    <property type="molecule type" value="Genomic_DNA"/>
</dbReference>
<dbReference type="SUPFAM" id="SSF56281">
    <property type="entry name" value="Metallo-hydrolase/oxidoreductase"/>
    <property type="match status" value="1"/>
</dbReference>
<keyword evidence="1" id="KW-1133">Transmembrane helix</keyword>
<organism evidence="3 4">
    <name type="scientific">Candidatus Woesebacteria bacterium RIFCSPHIGHO2_12_FULL_41_24</name>
    <dbReference type="NCBI Taxonomy" id="1802510"/>
    <lineage>
        <taxon>Bacteria</taxon>
        <taxon>Candidatus Woeseibacteriota</taxon>
    </lineage>
</organism>
<comment type="caution">
    <text evidence="3">The sequence shown here is derived from an EMBL/GenBank/DDBJ whole genome shotgun (WGS) entry which is preliminary data.</text>
</comment>
<sequence>MKPIWKYFFGLLILVTVVVWLAVIVGSDSNLHIIACDVGQGDAILLQNASSQILVDGGPGNKVLDCLSRYMPFWDRTLEVVVMTHPQSDHYGGLIEVFRRYNVGIFLAPSVDNSTQGYQVLKDLVKASQAQIVNPQRGMKMRLGEIQLDILNPTAELQDEEPGTVGKNRLGAFSPKRDLNDFSVVFNLSYGSFDALFTGDIGPEISDQMAKQLALSDSRRVEYIKVPHHGSRNGLTGELLDVTSPEVAVISVGKDNTYGHPHEETLKILRDEDIKILRTDEMGSVEVVTDGEKWWVVGK</sequence>
<feature type="transmembrane region" description="Helical" evidence="1">
    <location>
        <begin position="7"/>
        <end position="26"/>
    </location>
</feature>
<dbReference type="InterPro" id="IPR035681">
    <property type="entry name" value="ComA-like_MBL"/>
</dbReference>
<proteinExistence type="predicted"/>
<keyword evidence="1" id="KW-0812">Transmembrane</keyword>
<feature type="domain" description="Metallo-beta-lactamase" evidence="2">
    <location>
        <begin position="37"/>
        <end position="253"/>
    </location>
</feature>
<evidence type="ECO:0000313" key="3">
    <source>
        <dbReference type="EMBL" id="OGM54819.1"/>
    </source>
</evidence>
<gene>
    <name evidence="3" type="ORF">A3E44_01520</name>
</gene>
<dbReference type="Proteomes" id="UP000178603">
    <property type="component" value="Unassembled WGS sequence"/>
</dbReference>
<dbReference type="InterPro" id="IPR001279">
    <property type="entry name" value="Metallo-B-lactamas"/>
</dbReference>
<reference evidence="3 4" key="1">
    <citation type="journal article" date="2016" name="Nat. Commun.">
        <title>Thousands of microbial genomes shed light on interconnected biogeochemical processes in an aquifer system.</title>
        <authorList>
            <person name="Anantharaman K."/>
            <person name="Brown C.T."/>
            <person name="Hug L.A."/>
            <person name="Sharon I."/>
            <person name="Castelle C.J."/>
            <person name="Probst A.J."/>
            <person name="Thomas B.C."/>
            <person name="Singh A."/>
            <person name="Wilkins M.J."/>
            <person name="Karaoz U."/>
            <person name="Brodie E.L."/>
            <person name="Williams K.H."/>
            <person name="Hubbard S.S."/>
            <person name="Banfield J.F."/>
        </authorList>
    </citation>
    <scope>NUCLEOTIDE SEQUENCE [LARGE SCALE GENOMIC DNA]</scope>
</reference>
<evidence type="ECO:0000259" key="2">
    <source>
        <dbReference type="Pfam" id="PF00753"/>
    </source>
</evidence>
<dbReference type="PANTHER" id="PTHR30619:SF1">
    <property type="entry name" value="RECOMBINATION PROTEIN 2"/>
    <property type="match status" value="1"/>
</dbReference>
<dbReference type="InterPro" id="IPR052159">
    <property type="entry name" value="Competence_DNA_uptake"/>
</dbReference>
<name>A0A1F8ATI4_9BACT</name>
<keyword evidence="1" id="KW-0472">Membrane</keyword>
<dbReference type="InterPro" id="IPR036866">
    <property type="entry name" value="RibonucZ/Hydroxyglut_hydro"/>
</dbReference>
<evidence type="ECO:0000256" key="1">
    <source>
        <dbReference type="SAM" id="Phobius"/>
    </source>
</evidence>
<accession>A0A1F8ATI4</accession>